<evidence type="ECO:0000313" key="1">
    <source>
        <dbReference type="EMBL" id="CAG8789585.1"/>
    </source>
</evidence>
<proteinExistence type="predicted"/>
<feature type="non-terminal residue" evidence="1">
    <location>
        <position position="1"/>
    </location>
</feature>
<accession>A0ACA9REM2</accession>
<keyword evidence="2" id="KW-1185">Reference proteome</keyword>
<gene>
    <name evidence="1" type="ORF">RPERSI_LOCUS18910</name>
</gene>
<sequence length="103" mass="12236">DNEDSKYEFNKRYYNVPDIEKKKVFGMNNHQLDKSKADIDQMIVVKNDIKHDNTVKDKYKAPTFAKMNKMCDLAKLNQNRVVKKDKYKTSNNYQKLKLYGPPE</sequence>
<comment type="caution">
    <text evidence="1">The sequence shown here is derived from an EMBL/GenBank/DDBJ whole genome shotgun (WGS) entry which is preliminary data.</text>
</comment>
<evidence type="ECO:0000313" key="2">
    <source>
        <dbReference type="Proteomes" id="UP000789920"/>
    </source>
</evidence>
<name>A0ACA9REM2_9GLOM</name>
<reference evidence="1" key="1">
    <citation type="submission" date="2021-06" db="EMBL/GenBank/DDBJ databases">
        <authorList>
            <person name="Kallberg Y."/>
            <person name="Tangrot J."/>
            <person name="Rosling A."/>
        </authorList>
    </citation>
    <scope>NUCLEOTIDE SEQUENCE</scope>
    <source>
        <strain evidence="1">MA461A</strain>
    </source>
</reference>
<dbReference type="Proteomes" id="UP000789920">
    <property type="component" value="Unassembled WGS sequence"/>
</dbReference>
<organism evidence="1 2">
    <name type="scientific">Racocetra persica</name>
    <dbReference type="NCBI Taxonomy" id="160502"/>
    <lineage>
        <taxon>Eukaryota</taxon>
        <taxon>Fungi</taxon>
        <taxon>Fungi incertae sedis</taxon>
        <taxon>Mucoromycota</taxon>
        <taxon>Glomeromycotina</taxon>
        <taxon>Glomeromycetes</taxon>
        <taxon>Diversisporales</taxon>
        <taxon>Gigasporaceae</taxon>
        <taxon>Racocetra</taxon>
    </lineage>
</organism>
<protein>
    <submittedName>
        <fullName evidence="1">31563_t:CDS:1</fullName>
    </submittedName>
</protein>
<dbReference type="EMBL" id="CAJVQC010050844">
    <property type="protein sequence ID" value="CAG8789585.1"/>
    <property type="molecule type" value="Genomic_DNA"/>
</dbReference>